<reference evidence="2" key="1">
    <citation type="journal article" date="2023" name="bioRxiv">
        <title>Improved chromosome-level genome assembly for marigold (Tagetes erecta).</title>
        <authorList>
            <person name="Jiang F."/>
            <person name="Yuan L."/>
            <person name="Wang S."/>
            <person name="Wang H."/>
            <person name="Xu D."/>
            <person name="Wang A."/>
            <person name="Fan W."/>
        </authorList>
    </citation>
    <scope>NUCLEOTIDE SEQUENCE</scope>
    <source>
        <strain evidence="2">WSJ</strain>
        <tissue evidence="2">Leaf</tissue>
    </source>
</reference>
<gene>
    <name evidence="2" type="ORF">QVD17_04456</name>
</gene>
<dbReference type="Proteomes" id="UP001229421">
    <property type="component" value="Unassembled WGS sequence"/>
</dbReference>
<evidence type="ECO:0000313" key="3">
    <source>
        <dbReference type="Proteomes" id="UP001229421"/>
    </source>
</evidence>
<feature type="transmembrane region" description="Helical" evidence="1">
    <location>
        <begin position="14"/>
        <end position="38"/>
    </location>
</feature>
<dbReference type="EMBL" id="JAUHHV010000001">
    <property type="protein sequence ID" value="KAK1438647.1"/>
    <property type="molecule type" value="Genomic_DNA"/>
</dbReference>
<accession>A0AAD8PAR1</accession>
<organism evidence="2 3">
    <name type="scientific">Tagetes erecta</name>
    <name type="common">African marigold</name>
    <dbReference type="NCBI Taxonomy" id="13708"/>
    <lineage>
        <taxon>Eukaryota</taxon>
        <taxon>Viridiplantae</taxon>
        <taxon>Streptophyta</taxon>
        <taxon>Embryophyta</taxon>
        <taxon>Tracheophyta</taxon>
        <taxon>Spermatophyta</taxon>
        <taxon>Magnoliopsida</taxon>
        <taxon>eudicotyledons</taxon>
        <taxon>Gunneridae</taxon>
        <taxon>Pentapetalae</taxon>
        <taxon>asterids</taxon>
        <taxon>campanulids</taxon>
        <taxon>Asterales</taxon>
        <taxon>Asteraceae</taxon>
        <taxon>Asteroideae</taxon>
        <taxon>Heliantheae alliance</taxon>
        <taxon>Tageteae</taxon>
        <taxon>Tagetes</taxon>
    </lineage>
</organism>
<keyword evidence="1" id="KW-0812">Transmembrane</keyword>
<protein>
    <submittedName>
        <fullName evidence="2">Uncharacterized protein</fullName>
    </submittedName>
</protein>
<dbReference type="AlphaFoldDB" id="A0AAD8PAR1"/>
<keyword evidence="3" id="KW-1185">Reference proteome</keyword>
<proteinExistence type="predicted"/>
<name>A0AAD8PAR1_TARER</name>
<keyword evidence="1" id="KW-0472">Membrane</keyword>
<evidence type="ECO:0000256" key="1">
    <source>
        <dbReference type="SAM" id="Phobius"/>
    </source>
</evidence>
<evidence type="ECO:0000313" key="2">
    <source>
        <dbReference type="EMBL" id="KAK1438647.1"/>
    </source>
</evidence>
<comment type="caution">
    <text evidence="2">The sequence shown here is derived from an EMBL/GenBank/DDBJ whole genome shotgun (WGS) entry which is preliminary data.</text>
</comment>
<sequence>MKTKRYEKNSLKLWQTYIVLILYASVCVCQTAIVSSLIRTKKERKKDFVSLSFMIHQGINIHAVSGNFFVRLAAG</sequence>
<keyword evidence="1" id="KW-1133">Transmembrane helix</keyword>